<dbReference type="AlphaFoldDB" id="A0A2N3IG10"/>
<dbReference type="Pfam" id="PF12771">
    <property type="entry name" value="SusD-like_2"/>
    <property type="match status" value="1"/>
</dbReference>
<accession>A0A2N3IG10</accession>
<reference evidence="2 3" key="1">
    <citation type="journal article" date="2017" name="Front. Microbiol.">
        <title>Labilibaculum manganireducens gen. nov., sp. nov. and Labilibaculum filiforme sp. nov., Novel Bacteroidetes Isolated from Subsurface Sediments of the Baltic Sea.</title>
        <authorList>
            <person name="Vandieken V."/>
            <person name="Marshall I.P."/>
            <person name="Niemann H."/>
            <person name="Engelen B."/>
            <person name="Cypionka H."/>
        </authorList>
    </citation>
    <scope>NUCLEOTIDE SEQUENCE [LARGE SCALE GENOMIC DNA]</scope>
    <source>
        <strain evidence="2 3">59.10-2M</strain>
    </source>
</reference>
<dbReference type="Gene3D" id="1.25.40.390">
    <property type="match status" value="1"/>
</dbReference>
<evidence type="ECO:0008006" key="4">
    <source>
        <dbReference type="Google" id="ProtNLM"/>
    </source>
</evidence>
<feature type="signal peptide" evidence="1">
    <location>
        <begin position="1"/>
        <end position="21"/>
    </location>
</feature>
<evidence type="ECO:0000256" key="1">
    <source>
        <dbReference type="SAM" id="SignalP"/>
    </source>
</evidence>
<feature type="chain" id="PRO_5014768701" description="SusD/RagB family nutrient-binding outer membrane lipoprotein" evidence="1">
    <location>
        <begin position="22"/>
        <end position="485"/>
    </location>
</feature>
<evidence type="ECO:0000313" key="2">
    <source>
        <dbReference type="EMBL" id="PKQ69245.1"/>
    </source>
</evidence>
<evidence type="ECO:0000313" key="3">
    <source>
        <dbReference type="Proteomes" id="UP000233618"/>
    </source>
</evidence>
<dbReference type="InterPro" id="IPR041662">
    <property type="entry name" value="SusD-like_2"/>
</dbReference>
<sequence>MKKYIYSIAIAVCAITMSSCSEDLMDDINKNVNDPSDVASNLIISDVMTKSAFSVTGSDLALYASCYVEHNVGVYSQMYNAEIRSGEPTSSTTYNNSWNSVYRNLLNLKDIITKCSEGGKEEGNYYTLGIAQILAAYNLAILTDVMGDVPWTEALQPGVVFTPNLDTQEKIYTDIFKFLDDAIVNLSKETAFSLLGKQDFIYGGEDGSIEKWVKFAYGLKARYTMRLSLRSPNYADVIDFANKSFTSPAEQSQFVYNGTTSKSPFEMFFLDRNYFGASTSFHNKLLSRNDPREAKLFKAFSEDLDLVFAPNGTPEQAQGKYGISAISSLTAPTYLLSYHEVEFLKAEAYARNNDLVNAKIALKKAIVAACGKTNIAISAADAEAYYTDEVEPVLLDQSSTLKEIMVQKYISFFEEEALEAYNDIRRLNAMGNNFIKLDNPLNSSKFPLRFTYGAEDVTANVNVREAYGDGSYVYSENVWWAGGSR</sequence>
<keyword evidence="1" id="KW-0732">Signal</keyword>
<protein>
    <recommendedName>
        <fullName evidence="4">SusD/RagB family nutrient-binding outer membrane lipoprotein</fullName>
    </recommendedName>
</protein>
<dbReference type="EMBL" id="MVDE01000002">
    <property type="protein sequence ID" value="PKQ69245.1"/>
    <property type="molecule type" value="Genomic_DNA"/>
</dbReference>
<keyword evidence="3" id="KW-1185">Reference proteome</keyword>
<organism evidence="2 3">
    <name type="scientific">Labilibaculum manganireducens</name>
    <dbReference type="NCBI Taxonomy" id="1940525"/>
    <lineage>
        <taxon>Bacteria</taxon>
        <taxon>Pseudomonadati</taxon>
        <taxon>Bacteroidota</taxon>
        <taxon>Bacteroidia</taxon>
        <taxon>Marinilabiliales</taxon>
        <taxon>Marinifilaceae</taxon>
        <taxon>Labilibaculum</taxon>
    </lineage>
</organism>
<dbReference type="Proteomes" id="UP000233618">
    <property type="component" value="Unassembled WGS sequence"/>
</dbReference>
<dbReference type="RefSeq" id="WP_101308288.1">
    <property type="nucleotide sequence ID" value="NZ_MVDE01000002.1"/>
</dbReference>
<dbReference type="SUPFAM" id="SSF48452">
    <property type="entry name" value="TPR-like"/>
    <property type="match status" value="1"/>
</dbReference>
<proteinExistence type="predicted"/>
<comment type="caution">
    <text evidence="2">The sequence shown here is derived from an EMBL/GenBank/DDBJ whole genome shotgun (WGS) entry which is preliminary data.</text>
</comment>
<dbReference type="InterPro" id="IPR011990">
    <property type="entry name" value="TPR-like_helical_dom_sf"/>
</dbReference>
<gene>
    <name evidence="2" type="ORF">BZG01_02530</name>
</gene>
<name>A0A2N3IG10_9BACT</name>
<dbReference type="PROSITE" id="PS51257">
    <property type="entry name" value="PROKAR_LIPOPROTEIN"/>
    <property type="match status" value="1"/>
</dbReference>